<comment type="caution">
    <text evidence="2">The sequence shown here is derived from an EMBL/GenBank/DDBJ whole genome shotgun (WGS) entry which is preliminary data.</text>
</comment>
<gene>
    <name evidence="2" type="ORF">FWK35_00032732</name>
</gene>
<dbReference type="Proteomes" id="UP000478052">
    <property type="component" value="Unassembled WGS sequence"/>
</dbReference>
<accession>A0A6G0WN53</accession>
<dbReference type="AlphaFoldDB" id="A0A6G0WN53"/>
<organism evidence="2 3">
    <name type="scientific">Aphis craccivora</name>
    <name type="common">Cowpea aphid</name>
    <dbReference type="NCBI Taxonomy" id="307492"/>
    <lineage>
        <taxon>Eukaryota</taxon>
        <taxon>Metazoa</taxon>
        <taxon>Ecdysozoa</taxon>
        <taxon>Arthropoda</taxon>
        <taxon>Hexapoda</taxon>
        <taxon>Insecta</taxon>
        <taxon>Pterygota</taxon>
        <taxon>Neoptera</taxon>
        <taxon>Paraneoptera</taxon>
        <taxon>Hemiptera</taxon>
        <taxon>Sternorrhyncha</taxon>
        <taxon>Aphidomorpha</taxon>
        <taxon>Aphidoidea</taxon>
        <taxon>Aphididae</taxon>
        <taxon>Aphidini</taxon>
        <taxon>Aphis</taxon>
        <taxon>Aphis</taxon>
    </lineage>
</organism>
<dbReference type="EMBL" id="VUJU01008568">
    <property type="protein sequence ID" value="KAF0728784.1"/>
    <property type="molecule type" value="Genomic_DNA"/>
</dbReference>
<evidence type="ECO:0000256" key="1">
    <source>
        <dbReference type="SAM" id="MobiDB-lite"/>
    </source>
</evidence>
<keyword evidence="3" id="KW-1185">Reference proteome</keyword>
<evidence type="ECO:0008006" key="4">
    <source>
        <dbReference type="Google" id="ProtNLM"/>
    </source>
</evidence>
<reference evidence="2 3" key="1">
    <citation type="submission" date="2019-08" db="EMBL/GenBank/DDBJ databases">
        <title>Whole genome of Aphis craccivora.</title>
        <authorList>
            <person name="Voronova N.V."/>
            <person name="Shulinski R.S."/>
            <person name="Bandarenka Y.V."/>
            <person name="Zhorov D.G."/>
            <person name="Warner D."/>
        </authorList>
    </citation>
    <scope>NUCLEOTIDE SEQUENCE [LARGE SCALE GENOMIC DNA]</scope>
    <source>
        <strain evidence="2">180601</strain>
        <tissue evidence="2">Whole Body</tissue>
    </source>
</reference>
<evidence type="ECO:0000313" key="3">
    <source>
        <dbReference type="Proteomes" id="UP000478052"/>
    </source>
</evidence>
<feature type="compositionally biased region" description="Polar residues" evidence="1">
    <location>
        <begin position="11"/>
        <end position="33"/>
    </location>
</feature>
<protein>
    <recommendedName>
        <fullName evidence="4">Retrotransposon gag domain-containing protein</fullName>
    </recommendedName>
</protein>
<dbReference type="PANTHER" id="PTHR33194:SF4">
    <property type="entry name" value="CCHC-TYPE DOMAIN-CONTAINING PROTEIN"/>
    <property type="match status" value="1"/>
</dbReference>
<feature type="region of interest" description="Disordered" evidence="1">
    <location>
        <begin position="1"/>
        <end position="67"/>
    </location>
</feature>
<feature type="compositionally biased region" description="Low complexity" evidence="1">
    <location>
        <begin position="38"/>
        <end position="49"/>
    </location>
</feature>
<proteinExistence type="predicted"/>
<sequence>MTNECKGVVTRSRTLAASRSVNDQQVESMNSSGKGKESTSTPVTGSTSSNDTGANGAAAPQNVEPTLDTKQMLETLMVQNRMLMELLNMQQAKSTDEITFAPDFHKSIPVFDGLNPGFQALDWLNTVNSVANLNRWPDNFKLQSVSTNLKGLAKHWFPSRKIVSWIDFETQFKRTFVGKVSVGDRWKEMVHRVQHKSENVLEYFHEKVHLCSLLELNLQETKMQVLEGLYSKELSVHLLSRDHADVDELLNDVLG</sequence>
<dbReference type="PANTHER" id="PTHR33194">
    <property type="entry name" value="ZINC KNUCKLE DOMAINCONTAINING PROTEIN"/>
    <property type="match status" value="1"/>
</dbReference>
<dbReference type="OrthoDB" id="6630204at2759"/>
<evidence type="ECO:0000313" key="2">
    <source>
        <dbReference type="EMBL" id="KAF0728784.1"/>
    </source>
</evidence>
<name>A0A6G0WN53_APHCR</name>